<dbReference type="HOGENOM" id="CLU_1727799_0_0_0"/>
<dbReference type="Proteomes" id="UP000004358">
    <property type="component" value="Unassembled WGS sequence"/>
</dbReference>
<dbReference type="OrthoDB" id="278760at2"/>
<keyword evidence="1" id="KW-0812">Transmembrane</keyword>
<evidence type="ECO:0000313" key="3">
    <source>
        <dbReference type="Proteomes" id="UP000004358"/>
    </source>
</evidence>
<accession>A3ZQP6</accession>
<evidence type="ECO:0000256" key="1">
    <source>
        <dbReference type="SAM" id="Phobius"/>
    </source>
</evidence>
<gene>
    <name evidence="2" type="ORF">DSM3645_20472</name>
</gene>
<sequence>MNILWCALTLLAQEQATFRNLGDRFRPGSASIDVGQLLLLAAFVLFAVIGLWYLQKRLSAKGDEGTDSPRRLFQDLCRIHELSRDESKLLSQVPRQLELADPASLFADPTHLVIAVRAAEDDALRHRLEHLGVRLFGTLMFRRHLTHCPQL</sequence>
<dbReference type="STRING" id="314230.DSM3645_20472"/>
<keyword evidence="1" id="KW-0472">Membrane</keyword>
<dbReference type="RefSeq" id="WP_002651991.1">
    <property type="nucleotide sequence ID" value="NZ_CH672376.1"/>
</dbReference>
<evidence type="ECO:0000313" key="2">
    <source>
        <dbReference type="EMBL" id="EAQ80984.1"/>
    </source>
</evidence>
<proteinExistence type="predicted"/>
<dbReference type="EMBL" id="AANZ01000006">
    <property type="protein sequence ID" value="EAQ80984.1"/>
    <property type="molecule type" value="Genomic_DNA"/>
</dbReference>
<name>A3ZQP6_9BACT</name>
<organism evidence="2 3">
    <name type="scientific">Blastopirellula marina DSM 3645</name>
    <dbReference type="NCBI Taxonomy" id="314230"/>
    <lineage>
        <taxon>Bacteria</taxon>
        <taxon>Pseudomonadati</taxon>
        <taxon>Planctomycetota</taxon>
        <taxon>Planctomycetia</taxon>
        <taxon>Pirellulales</taxon>
        <taxon>Pirellulaceae</taxon>
        <taxon>Blastopirellula</taxon>
    </lineage>
</organism>
<dbReference type="AlphaFoldDB" id="A3ZQP6"/>
<reference evidence="2 3" key="1">
    <citation type="submission" date="2006-02" db="EMBL/GenBank/DDBJ databases">
        <authorList>
            <person name="Amann R."/>
            <person name="Ferriera S."/>
            <person name="Johnson J."/>
            <person name="Kravitz S."/>
            <person name="Halpern A."/>
            <person name="Remington K."/>
            <person name="Beeson K."/>
            <person name="Tran B."/>
            <person name="Rogers Y.-H."/>
            <person name="Friedman R."/>
            <person name="Venter J.C."/>
        </authorList>
    </citation>
    <scope>NUCLEOTIDE SEQUENCE [LARGE SCALE GENOMIC DNA]</scope>
    <source>
        <strain evidence="2 3">DSM 3645</strain>
    </source>
</reference>
<keyword evidence="1" id="KW-1133">Transmembrane helix</keyword>
<protein>
    <submittedName>
        <fullName evidence="2">Uncharacterized protein</fullName>
    </submittedName>
</protein>
<comment type="caution">
    <text evidence="2">The sequence shown here is derived from an EMBL/GenBank/DDBJ whole genome shotgun (WGS) entry which is preliminary data.</text>
</comment>
<feature type="transmembrane region" description="Helical" evidence="1">
    <location>
        <begin position="32"/>
        <end position="54"/>
    </location>
</feature>